<reference evidence="1" key="1">
    <citation type="submission" date="2021-06" db="EMBL/GenBank/DDBJ databases">
        <authorList>
            <person name="Kallberg Y."/>
            <person name="Tangrot J."/>
            <person name="Rosling A."/>
        </authorList>
    </citation>
    <scope>NUCLEOTIDE SEQUENCE</scope>
    <source>
        <strain evidence="1">AU212A</strain>
    </source>
</reference>
<comment type="caution">
    <text evidence="1">The sequence shown here is derived from an EMBL/GenBank/DDBJ whole genome shotgun (WGS) entry which is preliminary data.</text>
</comment>
<evidence type="ECO:0000313" key="1">
    <source>
        <dbReference type="EMBL" id="CAG8592208.1"/>
    </source>
</evidence>
<evidence type="ECO:0000313" key="2">
    <source>
        <dbReference type="Proteomes" id="UP000789860"/>
    </source>
</evidence>
<protein>
    <submittedName>
        <fullName evidence="1">370_t:CDS:1</fullName>
    </submittedName>
</protein>
<dbReference type="EMBL" id="CAJVPM010013060">
    <property type="protein sequence ID" value="CAG8592208.1"/>
    <property type="molecule type" value="Genomic_DNA"/>
</dbReference>
<feature type="non-terminal residue" evidence="1">
    <location>
        <position position="1"/>
    </location>
</feature>
<dbReference type="Proteomes" id="UP000789860">
    <property type="component" value="Unassembled WGS sequence"/>
</dbReference>
<accession>A0ACA9MH31</accession>
<keyword evidence="2" id="KW-1185">Reference proteome</keyword>
<gene>
    <name evidence="1" type="ORF">SCALOS_LOCUS6619</name>
</gene>
<sequence>AAVETNVVKKSKINEVFDNMRNRNIYILCELFRPLSETDVEDRFEMIAQNTTVEIDLPEDIKEYLHSSLSGDIKNTLSESVDTFYFTTTNGGLQTDSDGKAWSNQTVYRILDLFSMFFRNLTSGIAFGEIVNKAHKDRVYNMNADQKPSNSRRGDKNDAVLHQNNNATIIYEQSFGPTEFDATHHMGDITKLARNGVDDLNYHFLQYKKSSITTAKKFKSVGIHGYSRTTVFKGEMGMEDAINDNCSNCVCNWMAIPDNTSEAKRTK</sequence>
<organism evidence="1 2">
    <name type="scientific">Scutellospora calospora</name>
    <dbReference type="NCBI Taxonomy" id="85575"/>
    <lineage>
        <taxon>Eukaryota</taxon>
        <taxon>Fungi</taxon>
        <taxon>Fungi incertae sedis</taxon>
        <taxon>Mucoromycota</taxon>
        <taxon>Glomeromycotina</taxon>
        <taxon>Glomeromycetes</taxon>
        <taxon>Diversisporales</taxon>
        <taxon>Gigasporaceae</taxon>
        <taxon>Scutellospora</taxon>
    </lineage>
</organism>
<proteinExistence type="predicted"/>
<name>A0ACA9MH31_9GLOM</name>